<sequence>MSDMNADPLISLGEAASEPVEQSGPSNDFVYVDISSIDRENKTIQGAKTLQVDATPSRAKQVLKSGDVLVSMTRPNLNAVALVKDSFDGAIGSTGFHVLRSKWMKPEFLFFLVQTDGFVDAMCQVVQGALYPAVRPRDIASFRFILQSPNQQLRIVEKLDELLSDLDAGVAELKAAQKKLGQYRQSLLKAAVDGALTADWRKHNTPPETGAQLLQRILTERRARWEAKQLAKFKEQGKTPPKDWQTKYREPLVPDTGELPDLPSGWCWATTQLVGEVLLGRQRAPQYLTGRWPRHYLRVANIKDDRIDFSNVESMDFDEIHFDKYRLLAGDILVSEGQSPELVGQSAIFRRHHQPLCFQKTLHRFRSLPGVVLPEFAQLVFRTHVYNGVFRAVASITTNIAHLTLEKFEVVRFPLPPLAEQIEIVAAADLRLSAIKAMERSLTTCFQQSTAQRKNILRAAFSGQLVPQDPNDEPASVLLERIRAERSEREMQAKTRKVAKRRAVKEPA</sequence>
<proteinExistence type="inferred from homology"/>
<dbReference type="GO" id="GO:0003677">
    <property type="term" value="F:DNA binding"/>
    <property type="evidence" value="ECO:0007669"/>
    <property type="project" value="UniProtKB-KW"/>
</dbReference>
<evidence type="ECO:0000256" key="3">
    <source>
        <dbReference type="ARBA" id="ARBA00023125"/>
    </source>
</evidence>
<feature type="compositionally biased region" description="Basic residues" evidence="4">
    <location>
        <begin position="494"/>
        <end position="508"/>
    </location>
</feature>
<dbReference type="CDD" id="cd17253">
    <property type="entry name" value="RMtype1_S_Eco933I-TRD2-CR2_like"/>
    <property type="match status" value="1"/>
</dbReference>
<name>A0A1H2Z5U2_THIRO</name>
<comment type="similarity">
    <text evidence="1">Belongs to the type-I restriction system S methylase family.</text>
</comment>
<protein>
    <submittedName>
        <fullName evidence="6">Type I restriction enzyme, S subunit</fullName>
    </submittedName>
</protein>
<dbReference type="Pfam" id="PF01420">
    <property type="entry name" value="Methylase_S"/>
    <property type="match status" value="1"/>
</dbReference>
<dbReference type="Gene3D" id="3.90.220.20">
    <property type="entry name" value="DNA methylase specificity domains"/>
    <property type="match status" value="2"/>
</dbReference>
<dbReference type="PANTHER" id="PTHR43140:SF1">
    <property type="entry name" value="TYPE I RESTRICTION ENZYME ECOKI SPECIFICITY SUBUNIT"/>
    <property type="match status" value="1"/>
</dbReference>
<keyword evidence="3" id="KW-0238">DNA-binding</keyword>
<feature type="region of interest" description="Disordered" evidence="4">
    <location>
        <begin position="488"/>
        <end position="508"/>
    </location>
</feature>
<evidence type="ECO:0000256" key="1">
    <source>
        <dbReference type="ARBA" id="ARBA00010923"/>
    </source>
</evidence>
<feature type="domain" description="Type I restriction modification DNA specificity" evidence="5">
    <location>
        <begin position="320"/>
        <end position="426"/>
    </location>
</feature>
<dbReference type="GO" id="GO:0009307">
    <property type="term" value="P:DNA restriction-modification system"/>
    <property type="evidence" value="ECO:0007669"/>
    <property type="project" value="UniProtKB-KW"/>
</dbReference>
<accession>A0A1H2Z5U2</accession>
<dbReference type="InterPro" id="IPR051212">
    <property type="entry name" value="Type-I_RE_S_subunit"/>
</dbReference>
<dbReference type="InterPro" id="IPR044946">
    <property type="entry name" value="Restrct_endonuc_typeI_TRD_sf"/>
</dbReference>
<dbReference type="Proteomes" id="UP000198816">
    <property type="component" value="Unassembled WGS sequence"/>
</dbReference>
<dbReference type="SUPFAM" id="SSF116734">
    <property type="entry name" value="DNA methylase specificity domain"/>
    <property type="match status" value="2"/>
</dbReference>
<keyword evidence="7" id="KW-1185">Reference proteome</keyword>
<keyword evidence="2" id="KW-0680">Restriction system</keyword>
<organism evidence="6 7">
    <name type="scientific">Thiocapsa roseopersicina</name>
    <dbReference type="NCBI Taxonomy" id="1058"/>
    <lineage>
        <taxon>Bacteria</taxon>
        <taxon>Pseudomonadati</taxon>
        <taxon>Pseudomonadota</taxon>
        <taxon>Gammaproteobacteria</taxon>
        <taxon>Chromatiales</taxon>
        <taxon>Chromatiaceae</taxon>
        <taxon>Thiocapsa</taxon>
    </lineage>
</organism>
<evidence type="ECO:0000256" key="4">
    <source>
        <dbReference type="SAM" id="MobiDB-lite"/>
    </source>
</evidence>
<dbReference type="EMBL" id="FNNZ01000014">
    <property type="protein sequence ID" value="SDX12368.1"/>
    <property type="molecule type" value="Genomic_DNA"/>
</dbReference>
<evidence type="ECO:0000313" key="6">
    <source>
        <dbReference type="EMBL" id="SDX12368.1"/>
    </source>
</evidence>
<dbReference type="InterPro" id="IPR000055">
    <property type="entry name" value="Restrct_endonuc_typeI_TRD"/>
</dbReference>
<dbReference type="AlphaFoldDB" id="A0A1H2Z5U2"/>
<dbReference type="STRING" id="1058.SAMN05421783_114130"/>
<evidence type="ECO:0000259" key="5">
    <source>
        <dbReference type="Pfam" id="PF01420"/>
    </source>
</evidence>
<dbReference type="PANTHER" id="PTHR43140">
    <property type="entry name" value="TYPE-1 RESTRICTION ENZYME ECOKI SPECIFICITY PROTEIN"/>
    <property type="match status" value="1"/>
</dbReference>
<gene>
    <name evidence="6" type="ORF">SAMN05421783_114130</name>
</gene>
<evidence type="ECO:0000256" key="2">
    <source>
        <dbReference type="ARBA" id="ARBA00022747"/>
    </source>
</evidence>
<reference evidence="7" key="1">
    <citation type="submission" date="2016-10" db="EMBL/GenBank/DDBJ databases">
        <authorList>
            <person name="Varghese N."/>
            <person name="Submissions S."/>
        </authorList>
    </citation>
    <scope>NUCLEOTIDE SEQUENCE [LARGE SCALE GENOMIC DNA]</scope>
    <source>
        <strain evidence="7">DSM 217</strain>
    </source>
</reference>
<evidence type="ECO:0000313" key="7">
    <source>
        <dbReference type="Proteomes" id="UP000198816"/>
    </source>
</evidence>
<dbReference type="OrthoDB" id="398435at2"/>